<keyword evidence="14" id="KW-1185">Reference proteome</keyword>
<evidence type="ECO:0000256" key="8">
    <source>
        <dbReference type="ARBA" id="ARBA00022918"/>
    </source>
</evidence>
<feature type="domain" description="Integrase catalytic" evidence="12">
    <location>
        <begin position="261"/>
        <end position="429"/>
    </location>
</feature>
<evidence type="ECO:0000256" key="1">
    <source>
        <dbReference type="ARBA" id="ARBA00012493"/>
    </source>
</evidence>
<dbReference type="InterPro" id="IPR002156">
    <property type="entry name" value="RNaseH_domain"/>
</dbReference>
<evidence type="ECO:0000259" key="11">
    <source>
        <dbReference type="PROSITE" id="PS50879"/>
    </source>
</evidence>
<evidence type="ECO:0000256" key="2">
    <source>
        <dbReference type="ARBA" id="ARBA00022679"/>
    </source>
</evidence>
<dbReference type="PANTHER" id="PTHR41694">
    <property type="entry name" value="ENDOGENOUS RETROVIRUS GROUP K MEMBER POL PROTEIN"/>
    <property type="match status" value="1"/>
</dbReference>
<keyword evidence="6" id="KW-0255">Endonuclease</keyword>
<keyword evidence="5" id="KW-0479">Metal-binding</keyword>
<name>A0A7K7LG66_9AVES</name>
<dbReference type="Pfam" id="PF00075">
    <property type="entry name" value="RNase_H"/>
    <property type="match status" value="1"/>
</dbReference>
<keyword evidence="7" id="KW-0378">Hydrolase</keyword>
<organism evidence="13 14">
    <name type="scientific">Asarcornis scutulata</name>
    <dbReference type="NCBI Taxonomy" id="75869"/>
    <lineage>
        <taxon>Eukaryota</taxon>
        <taxon>Metazoa</taxon>
        <taxon>Chordata</taxon>
        <taxon>Craniata</taxon>
        <taxon>Vertebrata</taxon>
        <taxon>Euteleostomi</taxon>
        <taxon>Archelosauria</taxon>
        <taxon>Archosauria</taxon>
        <taxon>Dinosauria</taxon>
        <taxon>Saurischia</taxon>
        <taxon>Theropoda</taxon>
        <taxon>Coelurosauria</taxon>
        <taxon>Aves</taxon>
        <taxon>Neognathae</taxon>
        <taxon>Galloanserae</taxon>
        <taxon>Anseriformes</taxon>
        <taxon>Anatidae</taxon>
        <taxon>Anatinae</taxon>
        <taxon>Asarcornis</taxon>
    </lineage>
</organism>
<keyword evidence="2" id="KW-0808">Transferase</keyword>
<evidence type="ECO:0000313" key="13">
    <source>
        <dbReference type="EMBL" id="NWZ29755.1"/>
    </source>
</evidence>
<dbReference type="EMBL" id="VZSO01003320">
    <property type="protein sequence ID" value="NWZ29755.1"/>
    <property type="molecule type" value="Genomic_DNA"/>
</dbReference>
<keyword evidence="9" id="KW-0862">Zinc</keyword>
<dbReference type="SUPFAM" id="SSF53098">
    <property type="entry name" value="Ribonuclease H-like"/>
    <property type="match status" value="2"/>
</dbReference>
<dbReference type="InterPro" id="IPR036397">
    <property type="entry name" value="RNaseH_sf"/>
</dbReference>
<gene>
    <name evidence="13" type="primary">Ervk19</name>
    <name evidence="13" type="ORF">ASASCU_R07901</name>
</gene>
<dbReference type="GO" id="GO:0003964">
    <property type="term" value="F:RNA-directed DNA polymerase activity"/>
    <property type="evidence" value="ECO:0007669"/>
    <property type="project" value="UniProtKB-KW"/>
</dbReference>
<dbReference type="PROSITE" id="PS50879">
    <property type="entry name" value="RNASE_H_1"/>
    <property type="match status" value="1"/>
</dbReference>
<evidence type="ECO:0000259" key="10">
    <source>
        <dbReference type="PROSITE" id="PS50876"/>
    </source>
</evidence>
<evidence type="ECO:0000259" key="12">
    <source>
        <dbReference type="PROSITE" id="PS50994"/>
    </source>
</evidence>
<evidence type="ECO:0000256" key="6">
    <source>
        <dbReference type="ARBA" id="ARBA00022759"/>
    </source>
</evidence>
<keyword evidence="3" id="KW-0548">Nucleotidyltransferase</keyword>
<dbReference type="InterPro" id="IPR001584">
    <property type="entry name" value="Integrase_cat-core"/>
</dbReference>
<evidence type="ECO:0000256" key="7">
    <source>
        <dbReference type="ARBA" id="ARBA00022801"/>
    </source>
</evidence>
<dbReference type="PROSITE" id="PS50994">
    <property type="entry name" value="INTEGRASE"/>
    <property type="match status" value="1"/>
</dbReference>
<dbReference type="GO" id="GO:0015074">
    <property type="term" value="P:DNA integration"/>
    <property type="evidence" value="ECO:0007669"/>
    <property type="project" value="InterPro"/>
</dbReference>
<reference evidence="13 14" key="1">
    <citation type="submission" date="2019-09" db="EMBL/GenBank/DDBJ databases">
        <title>Bird 10,000 Genomes (B10K) Project - Family phase.</title>
        <authorList>
            <person name="Zhang G."/>
        </authorList>
    </citation>
    <scope>NUCLEOTIDE SEQUENCE [LARGE SCALE GENOMIC DNA]</scope>
    <source>
        <strain evidence="13">OUT-0051</strain>
        <tissue evidence="13">Kidney</tissue>
    </source>
</reference>
<feature type="non-terminal residue" evidence="13">
    <location>
        <position position="1"/>
    </location>
</feature>
<dbReference type="InterPro" id="IPR012337">
    <property type="entry name" value="RNaseH-like_sf"/>
</dbReference>
<keyword evidence="4" id="KW-0540">Nuclease</keyword>
<accession>A0A7K7LG66</accession>
<evidence type="ECO:0000256" key="4">
    <source>
        <dbReference type="ARBA" id="ARBA00022722"/>
    </source>
</evidence>
<comment type="caution">
    <text evidence="13">The sequence shown here is derived from an EMBL/GenBank/DDBJ whole genome shotgun (WGS) entry which is preliminary data.</text>
</comment>
<dbReference type="AlphaFoldDB" id="A0A7K7LG66"/>
<dbReference type="Gene3D" id="3.30.420.10">
    <property type="entry name" value="Ribonuclease H-like superfamily/Ribonuclease H"/>
    <property type="match status" value="2"/>
</dbReference>
<dbReference type="InterPro" id="IPR017856">
    <property type="entry name" value="Integrase-like_N"/>
</dbReference>
<dbReference type="InterPro" id="IPR003308">
    <property type="entry name" value="Integrase_Zn-bd_dom_N"/>
</dbReference>
<dbReference type="Pfam" id="PF00665">
    <property type="entry name" value="rve"/>
    <property type="match status" value="1"/>
</dbReference>
<keyword evidence="9" id="KW-0863">Zinc-finger</keyword>
<dbReference type="Gene3D" id="1.10.10.200">
    <property type="match status" value="1"/>
</dbReference>
<evidence type="ECO:0000256" key="9">
    <source>
        <dbReference type="PROSITE-ProRule" id="PRU00450"/>
    </source>
</evidence>
<dbReference type="SUPFAM" id="SSF46919">
    <property type="entry name" value="N-terminal Zn binding domain of HIV integrase"/>
    <property type="match status" value="1"/>
</dbReference>
<dbReference type="GO" id="GO:0035613">
    <property type="term" value="F:RNA stem-loop binding"/>
    <property type="evidence" value="ECO:0007669"/>
    <property type="project" value="TreeGrafter"/>
</dbReference>
<dbReference type="GO" id="GO:0008270">
    <property type="term" value="F:zinc ion binding"/>
    <property type="evidence" value="ECO:0007669"/>
    <property type="project" value="UniProtKB-KW"/>
</dbReference>
<dbReference type="Proteomes" id="UP000525565">
    <property type="component" value="Unassembled WGS sequence"/>
</dbReference>
<feature type="non-terminal residue" evidence="13">
    <location>
        <position position="435"/>
    </location>
</feature>
<evidence type="ECO:0000313" key="14">
    <source>
        <dbReference type="Proteomes" id="UP000525565"/>
    </source>
</evidence>
<evidence type="ECO:0000256" key="3">
    <source>
        <dbReference type="ARBA" id="ARBA00022695"/>
    </source>
</evidence>
<keyword evidence="8" id="KW-0695">RNA-directed DNA polymerase</keyword>
<evidence type="ECO:0000256" key="5">
    <source>
        <dbReference type="ARBA" id="ARBA00022723"/>
    </source>
</evidence>
<feature type="domain" description="Integrase-type" evidence="10">
    <location>
        <begin position="208"/>
        <end position="249"/>
    </location>
</feature>
<dbReference type="PANTHER" id="PTHR41694:SF3">
    <property type="entry name" value="RNA-DIRECTED DNA POLYMERASE-RELATED"/>
    <property type="match status" value="1"/>
</dbReference>
<dbReference type="PROSITE" id="PS50876">
    <property type="entry name" value="ZF_INTEGRASE"/>
    <property type="match status" value="1"/>
</dbReference>
<dbReference type="GO" id="GO:0004523">
    <property type="term" value="F:RNA-DNA hybrid ribonuclease activity"/>
    <property type="evidence" value="ECO:0007669"/>
    <property type="project" value="InterPro"/>
</dbReference>
<protein>
    <recommendedName>
        <fullName evidence="1">RNA-directed DNA polymerase</fullName>
        <ecNumber evidence="1">2.7.7.49</ecNumber>
    </recommendedName>
</protein>
<dbReference type="EC" id="2.7.7.49" evidence="1"/>
<proteinExistence type="predicted"/>
<feature type="domain" description="RNase H type-1" evidence="11">
    <location>
        <begin position="78"/>
        <end position="207"/>
    </location>
</feature>
<sequence length="435" mass="47414">LAIEWARTKVRAIDGSEPRLLLVELRPNALASLLQQSMRLQTALAAYPHALQAYPKSLYANLFSVLNVIPALPISLEPLQARTVFTDAAGSTHKFAVVWWTGSEWEGQVRCNTSVSLQRLEMLAICLALSLFPTEPLNIVTDSQYCFRSAALCCSCIAPRTETTVLLYNALSRRSQPVFVMHVNSQLPGFITAGNAAADLACYPALVDTRVAAAQSHRQFHQSALSLHRLFKIPLADAQSIIAACPAYSHPAPLPSGVNPRGLRPNELWQMDITEYTPFGRFRFLHVAVDTCSGMMWATALTAQKARECIHALCIAVAVMGIPHTLKTDNGPGYTSRLFGQWCCTWGITHILGIPHNSTGQAIIEHTHLTLKACLDALKEGGTEATGYGDSCLHALLLKALFSLNHLEGRSADHAMTERAPLGVVQVCLDGGLWN</sequence>